<evidence type="ECO:0000313" key="4">
    <source>
        <dbReference type="Proteomes" id="UP001302274"/>
    </source>
</evidence>
<reference evidence="3 4" key="1">
    <citation type="submission" date="2023-11" db="EMBL/GenBank/DDBJ databases">
        <title>A Novel Polar Bacteriovorax (B. antarcticus) Isolated from the Biocrust in Antarctica.</title>
        <authorList>
            <person name="Mun W."/>
            <person name="Choi S.Y."/>
            <person name="Mitchell R.J."/>
        </authorList>
    </citation>
    <scope>NUCLEOTIDE SEQUENCE [LARGE SCALE GENOMIC DNA]</scope>
    <source>
        <strain evidence="3 4">PP10</strain>
    </source>
</reference>
<evidence type="ECO:0000256" key="1">
    <source>
        <dbReference type="ARBA" id="ARBA00010996"/>
    </source>
</evidence>
<organism evidence="3 4">
    <name type="scientific">Bacteriovorax antarcticus</name>
    <dbReference type="NCBI Taxonomy" id="3088717"/>
    <lineage>
        <taxon>Bacteria</taxon>
        <taxon>Pseudomonadati</taxon>
        <taxon>Bdellovibrionota</taxon>
        <taxon>Bacteriovoracia</taxon>
        <taxon>Bacteriovoracales</taxon>
        <taxon>Bacteriovoracaceae</taxon>
        <taxon>Bacteriovorax</taxon>
    </lineage>
</organism>
<keyword evidence="2" id="KW-1133">Transmembrane helix</keyword>
<keyword evidence="4" id="KW-1185">Reference proteome</keyword>
<proteinExistence type="inferred from homology"/>
<gene>
    <name evidence="3" type="ORF">SHI21_13960</name>
</gene>
<sequence length="196" mass="22329">MKNNLKFFAATLGLMGVLIFSYLQIRGERNFNPLTHPLKTSTGTITLNDLKKDNQIVLMYFGFLSCPDVCPTTLSLMSSVFKSLPKEQLDRITFLFIDLDPERDSMERMVKYSSYFHPKIRPVIMSLKELDLFTRSFGVVFMKMPLKSTMGYTIDHSTDIIVLSPEGKMLQPIAHGSPKVVILDQLNKIFNPQGIQ</sequence>
<evidence type="ECO:0000313" key="3">
    <source>
        <dbReference type="EMBL" id="MEA9357326.1"/>
    </source>
</evidence>
<dbReference type="PANTHER" id="PTHR12151">
    <property type="entry name" value="ELECTRON TRANSPORT PROTIN SCO1/SENC FAMILY MEMBER"/>
    <property type="match status" value="1"/>
</dbReference>
<evidence type="ECO:0000256" key="2">
    <source>
        <dbReference type="SAM" id="Phobius"/>
    </source>
</evidence>
<feature type="transmembrane region" description="Helical" evidence="2">
    <location>
        <begin position="7"/>
        <end position="25"/>
    </location>
</feature>
<dbReference type="InterPro" id="IPR003782">
    <property type="entry name" value="SCO1/SenC"/>
</dbReference>
<dbReference type="InterPro" id="IPR036249">
    <property type="entry name" value="Thioredoxin-like_sf"/>
</dbReference>
<accession>A0ABU5VW82</accession>
<dbReference type="SUPFAM" id="SSF52833">
    <property type="entry name" value="Thioredoxin-like"/>
    <property type="match status" value="1"/>
</dbReference>
<dbReference type="EMBL" id="JAYGJQ010000002">
    <property type="protein sequence ID" value="MEA9357326.1"/>
    <property type="molecule type" value="Genomic_DNA"/>
</dbReference>
<keyword evidence="2" id="KW-0812">Transmembrane</keyword>
<dbReference type="Pfam" id="PF02630">
    <property type="entry name" value="SCO1-SenC"/>
    <property type="match status" value="1"/>
</dbReference>
<keyword evidence="2" id="KW-0472">Membrane</keyword>
<dbReference type="Proteomes" id="UP001302274">
    <property type="component" value="Unassembled WGS sequence"/>
</dbReference>
<protein>
    <submittedName>
        <fullName evidence="3">SCO family protein</fullName>
    </submittedName>
</protein>
<comment type="similarity">
    <text evidence="1">Belongs to the SCO1/2 family.</text>
</comment>
<dbReference type="RefSeq" id="WP_323577287.1">
    <property type="nucleotide sequence ID" value="NZ_JAYGJQ010000002.1"/>
</dbReference>
<dbReference type="Gene3D" id="3.40.30.10">
    <property type="entry name" value="Glutaredoxin"/>
    <property type="match status" value="1"/>
</dbReference>
<dbReference type="PANTHER" id="PTHR12151:SF25">
    <property type="entry name" value="LINALOOL DEHYDRATASE_ISOMERASE DOMAIN-CONTAINING PROTEIN"/>
    <property type="match status" value="1"/>
</dbReference>
<name>A0ABU5VW82_9BACT</name>
<dbReference type="CDD" id="cd02968">
    <property type="entry name" value="SCO"/>
    <property type="match status" value="1"/>
</dbReference>
<comment type="caution">
    <text evidence="3">The sequence shown here is derived from an EMBL/GenBank/DDBJ whole genome shotgun (WGS) entry which is preliminary data.</text>
</comment>